<proteinExistence type="predicted"/>
<feature type="compositionally biased region" description="Basic and acidic residues" evidence="1">
    <location>
        <begin position="1"/>
        <end position="27"/>
    </location>
</feature>
<evidence type="ECO:0000313" key="2">
    <source>
        <dbReference type="EMBL" id="KAG8180641.1"/>
    </source>
</evidence>
<evidence type="ECO:0000313" key="3">
    <source>
        <dbReference type="Proteomes" id="UP000827092"/>
    </source>
</evidence>
<dbReference type="Proteomes" id="UP000827092">
    <property type="component" value="Unassembled WGS sequence"/>
</dbReference>
<protein>
    <submittedName>
        <fullName evidence="2">Uncharacterized protein</fullName>
    </submittedName>
</protein>
<reference evidence="2 3" key="1">
    <citation type="journal article" date="2022" name="Nat. Ecol. Evol.">
        <title>A masculinizing supergene underlies an exaggerated male reproductive morph in a spider.</title>
        <authorList>
            <person name="Hendrickx F."/>
            <person name="De Corte Z."/>
            <person name="Sonet G."/>
            <person name="Van Belleghem S.M."/>
            <person name="Kostlbacher S."/>
            <person name="Vangestel C."/>
        </authorList>
    </citation>
    <scope>NUCLEOTIDE SEQUENCE [LARGE SCALE GENOMIC DNA]</scope>
    <source>
        <strain evidence="2">W744_W776</strain>
    </source>
</reference>
<evidence type="ECO:0000256" key="1">
    <source>
        <dbReference type="SAM" id="MobiDB-lite"/>
    </source>
</evidence>
<name>A0AAV6UAI8_9ARAC</name>
<feature type="region of interest" description="Disordered" evidence="1">
    <location>
        <begin position="1"/>
        <end position="35"/>
    </location>
</feature>
<keyword evidence="3" id="KW-1185">Reference proteome</keyword>
<dbReference type="EMBL" id="JAFNEN010000559">
    <property type="protein sequence ID" value="KAG8180641.1"/>
    <property type="molecule type" value="Genomic_DNA"/>
</dbReference>
<organism evidence="2 3">
    <name type="scientific">Oedothorax gibbosus</name>
    <dbReference type="NCBI Taxonomy" id="931172"/>
    <lineage>
        <taxon>Eukaryota</taxon>
        <taxon>Metazoa</taxon>
        <taxon>Ecdysozoa</taxon>
        <taxon>Arthropoda</taxon>
        <taxon>Chelicerata</taxon>
        <taxon>Arachnida</taxon>
        <taxon>Araneae</taxon>
        <taxon>Araneomorphae</taxon>
        <taxon>Entelegynae</taxon>
        <taxon>Araneoidea</taxon>
        <taxon>Linyphiidae</taxon>
        <taxon>Erigoninae</taxon>
        <taxon>Oedothorax</taxon>
    </lineage>
</organism>
<comment type="caution">
    <text evidence="2">The sequence shown here is derived from an EMBL/GenBank/DDBJ whole genome shotgun (WGS) entry which is preliminary data.</text>
</comment>
<gene>
    <name evidence="2" type="ORF">JTE90_018259</name>
</gene>
<accession>A0AAV6UAI8</accession>
<sequence>MEHAEKVPKQDRLHIEIADKSNTKEETGNSDDVEDSLTQIKDQLINKVPVRYKNTAEEILSFLKRENTVLSWTPQGEILFKGTVIPRTHIVDLINSLLRKSKVRPNGQDIFFKGLKETRLPVEFDVQKKLYEKNKVVKRIMYARKLKWNKY</sequence>
<dbReference type="AlphaFoldDB" id="A0AAV6UAI8"/>